<reference evidence="2 3" key="1">
    <citation type="submission" date="2019-07" db="EMBL/GenBank/DDBJ databases">
        <title>Finished genome of Venturia effusa.</title>
        <authorList>
            <person name="Young C.A."/>
            <person name="Cox M.P."/>
            <person name="Ganley A.R.D."/>
            <person name="David W.J."/>
        </authorList>
    </citation>
    <scope>NUCLEOTIDE SEQUENCE [LARGE SCALE GENOMIC DNA]</scope>
    <source>
        <strain evidence="3">albino</strain>
    </source>
</reference>
<proteinExistence type="predicted"/>
<dbReference type="AlphaFoldDB" id="A0A517LDM5"/>
<feature type="compositionally biased region" description="Polar residues" evidence="1">
    <location>
        <begin position="113"/>
        <end position="126"/>
    </location>
</feature>
<gene>
    <name evidence="2" type="ORF">FKW77_004450</name>
</gene>
<dbReference type="STRING" id="50376.A0A517LDM5"/>
<accession>A0A517LDM5</accession>
<sequence>MSSACSLANTDFSAKLKALLEIELEARQEDVSRLSSPPDAPIARRNASAARDASFASIVCANDRGLSPLGEDCSHITSLPASTNSRSTDLGATSIGRNFSVNQISRAQLDSNATASLPSPDTSLFSRSAVPPRTEGETCQFSNSNSSTKSSLTTTFYEGLVAQILDRVYESEEVFAETDEQDDCATIVLEDLDDVDRTSDPGNINEPTFRRIHAFKVSGQSLLTSLICGRDHQNLSPASPARPITLDTADADGVAPNPETVRQRMLSTEREPLLQEFRGRQNDQFTTNPALEHTDLDTTEFEIFLGKTQPGPIFWATRDTKTVNSWNGQLRSWLQNHHEQGW</sequence>
<dbReference type="Proteomes" id="UP000316270">
    <property type="component" value="Chromosome 10"/>
</dbReference>
<evidence type="ECO:0000313" key="2">
    <source>
        <dbReference type="EMBL" id="QDS73732.1"/>
    </source>
</evidence>
<dbReference type="EMBL" id="CP042194">
    <property type="protein sequence ID" value="QDS73732.1"/>
    <property type="molecule type" value="Genomic_DNA"/>
</dbReference>
<protein>
    <submittedName>
        <fullName evidence="2">Uncharacterized protein</fullName>
    </submittedName>
</protein>
<keyword evidence="3" id="KW-1185">Reference proteome</keyword>
<feature type="region of interest" description="Disordered" evidence="1">
    <location>
        <begin position="113"/>
        <end position="149"/>
    </location>
</feature>
<organism evidence="2 3">
    <name type="scientific">Venturia effusa</name>
    <dbReference type="NCBI Taxonomy" id="50376"/>
    <lineage>
        <taxon>Eukaryota</taxon>
        <taxon>Fungi</taxon>
        <taxon>Dikarya</taxon>
        <taxon>Ascomycota</taxon>
        <taxon>Pezizomycotina</taxon>
        <taxon>Dothideomycetes</taxon>
        <taxon>Pleosporomycetidae</taxon>
        <taxon>Venturiales</taxon>
        <taxon>Venturiaceae</taxon>
        <taxon>Venturia</taxon>
    </lineage>
</organism>
<evidence type="ECO:0000313" key="3">
    <source>
        <dbReference type="Proteomes" id="UP000316270"/>
    </source>
</evidence>
<evidence type="ECO:0000256" key="1">
    <source>
        <dbReference type="SAM" id="MobiDB-lite"/>
    </source>
</evidence>
<name>A0A517LDM5_9PEZI</name>